<dbReference type="Pfam" id="PF24390">
    <property type="entry name" value="PRTase-CE"/>
    <property type="match status" value="1"/>
</dbReference>
<feature type="domain" description="PRTase-CE" evidence="1">
    <location>
        <begin position="47"/>
        <end position="335"/>
    </location>
</feature>
<protein>
    <recommendedName>
        <fullName evidence="1">PRTase-CE domain-containing protein</fullName>
    </recommendedName>
</protein>
<organism evidence="2 3">
    <name type="scientific">Rhizobium hidalgonense</name>
    <dbReference type="NCBI Taxonomy" id="1538159"/>
    <lineage>
        <taxon>Bacteria</taxon>
        <taxon>Pseudomonadati</taxon>
        <taxon>Pseudomonadota</taxon>
        <taxon>Alphaproteobacteria</taxon>
        <taxon>Hyphomicrobiales</taxon>
        <taxon>Rhizobiaceae</taxon>
        <taxon>Rhizobium/Agrobacterium group</taxon>
        <taxon>Rhizobium</taxon>
    </lineage>
</organism>
<dbReference type="InterPro" id="IPR056920">
    <property type="entry name" value="PRTase-CE"/>
</dbReference>
<evidence type="ECO:0000313" key="2">
    <source>
        <dbReference type="EMBL" id="PDT21302.1"/>
    </source>
</evidence>
<evidence type="ECO:0000259" key="1">
    <source>
        <dbReference type="Pfam" id="PF24390"/>
    </source>
</evidence>
<accession>A0ABX4JMK8</accession>
<comment type="caution">
    <text evidence="2">The sequence shown here is derived from an EMBL/GenBank/DDBJ whole genome shotgun (WGS) entry which is preliminary data.</text>
</comment>
<reference evidence="2 3" key="1">
    <citation type="submission" date="2017-09" db="EMBL/GenBank/DDBJ databases">
        <title>Comparative genomics of rhizobia isolated from Phaseolus vulgaris in China.</title>
        <authorList>
            <person name="Tong W."/>
        </authorList>
    </citation>
    <scope>NUCLEOTIDE SEQUENCE [LARGE SCALE GENOMIC DNA]</scope>
    <source>
        <strain evidence="2 3">FH14</strain>
    </source>
</reference>
<dbReference type="EMBL" id="NWSY01000019">
    <property type="protein sequence ID" value="PDT21302.1"/>
    <property type="molecule type" value="Genomic_DNA"/>
</dbReference>
<dbReference type="Proteomes" id="UP000219914">
    <property type="component" value="Unassembled WGS sequence"/>
</dbReference>
<dbReference type="RefSeq" id="WP_097536349.1">
    <property type="nucleotide sequence ID" value="NZ_LODW01000047.1"/>
</dbReference>
<name>A0ABX4JMK8_9HYPH</name>
<sequence length="343" mass="38467">MSLISDISSILPEPEDDEPVSTRNALLDRITVLNDRLWEGRINRPLVEEWLMNFNGKSGNDVDVERLHALYWLSQFLYYGSVEIRVLLKTLYRDLFLVPLIQEIRTSNGGSRDLAVLGPLLDEKIKATRFLGIGNPSESGVHLLYYFRQENSLAKGNFLDSGQIIERVALSDGKFNRKIADEKVEQYVFVDDVCGSGQTAVDYSKNLLADLRDLKSSAKFCYYSLFGTKAGMDKARKNSLFGDNCTAVIELDDSYRCLSDQSRYLKVVPSGIDAGILRGLALHYGQLICPGHAGGFEDSQMLFGFHHNTPDNTLPIIWGERANGAQVEWVPAFRRYPKIGALA</sequence>
<gene>
    <name evidence="2" type="ORF">CO674_23945</name>
</gene>
<proteinExistence type="predicted"/>
<keyword evidence="3" id="KW-1185">Reference proteome</keyword>
<evidence type="ECO:0000313" key="3">
    <source>
        <dbReference type="Proteomes" id="UP000219914"/>
    </source>
</evidence>